<comment type="caution">
    <text evidence="3">The sequence shown here is derived from an EMBL/GenBank/DDBJ whole genome shotgun (WGS) entry which is preliminary data.</text>
</comment>
<dbReference type="Gene3D" id="1.25.40.420">
    <property type="match status" value="1"/>
</dbReference>
<dbReference type="OrthoDB" id="45051at2759"/>
<evidence type="ECO:0000259" key="2">
    <source>
        <dbReference type="PROSITE" id="PS50800"/>
    </source>
</evidence>
<dbReference type="SUPFAM" id="SSF49599">
    <property type="entry name" value="TRAF domain-like"/>
    <property type="match status" value="1"/>
</dbReference>
<dbReference type="PANTHER" id="PTHR26379:SF187">
    <property type="entry name" value="OS07G0655300 PROTEIN"/>
    <property type="match status" value="1"/>
</dbReference>
<proteinExistence type="predicted"/>
<dbReference type="InterPro" id="IPR011333">
    <property type="entry name" value="SKP1/BTB/POZ_sf"/>
</dbReference>
<accession>K0STS2</accession>
<dbReference type="PROSITE" id="PS50800">
    <property type="entry name" value="SAP"/>
    <property type="match status" value="1"/>
</dbReference>
<gene>
    <name evidence="3" type="ORF">THAOC_08946</name>
</gene>
<dbReference type="EMBL" id="AGNL01009609">
    <property type="protein sequence ID" value="EJK69763.1"/>
    <property type="molecule type" value="Genomic_DNA"/>
</dbReference>
<keyword evidence="4" id="KW-1185">Reference proteome</keyword>
<dbReference type="SMART" id="SM00225">
    <property type="entry name" value="BTB"/>
    <property type="match status" value="1"/>
</dbReference>
<evidence type="ECO:0000313" key="4">
    <source>
        <dbReference type="Proteomes" id="UP000266841"/>
    </source>
</evidence>
<dbReference type="InterPro" id="IPR000210">
    <property type="entry name" value="BTB/POZ_dom"/>
</dbReference>
<dbReference type="InterPro" id="IPR003034">
    <property type="entry name" value="SAP_dom"/>
</dbReference>
<evidence type="ECO:0008006" key="5">
    <source>
        <dbReference type="Google" id="ProtNLM"/>
    </source>
</evidence>
<dbReference type="InterPro" id="IPR002083">
    <property type="entry name" value="MATH/TRAF_dom"/>
</dbReference>
<evidence type="ECO:0000313" key="3">
    <source>
        <dbReference type="EMBL" id="EJK69763.1"/>
    </source>
</evidence>
<reference evidence="3 4" key="1">
    <citation type="journal article" date="2012" name="Genome Biol.">
        <title>Genome and low-iron response of an oceanic diatom adapted to chronic iron limitation.</title>
        <authorList>
            <person name="Lommer M."/>
            <person name="Specht M."/>
            <person name="Roy A.S."/>
            <person name="Kraemer L."/>
            <person name="Andreson R."/>
            <person name="Gutowska M.A."/>
            <person name="Wolf J."/>
            <person name="Bergner S.V."/>
            <person name="Schilhabel M.B."/>
            <person name="Klostermeier U.C."/>
            <person name="Beiko R.G."/>
            <person name="Rosenstiel P."/>
            <person name="Hippler M."/>
            <person name="Laroche J."/>
        </authorList>
    </citation>
    <scope>NUCLEOTIDE SEQUENCE [LARGE SCALE GENOMIC DNA]</scope>
    <source>
        <strain evidence="3 4">CCMP1005</strain>
    </source>
</reference>
<dbReference type="Proteomes" id="UP000266841">
    <property type="component" value="Unassembled WGS sequence"/>
</dbReference>
<dbReference type="Gene3D" id="2.60.210.10">
    <property type="entry name" value="Apoptosis, Tumor Necrosis Factor Receptor Associated Protein 2, Chain A"/>
    <property type="match status" value="1"/>
</dbReference>
<dbReference type="AlphaFoldDB" id="K0STS2"/>
<sequence length="411" mass="44895">MSTRLEPTQIGAPTGRLSDWAIAPMHFNGFAGLPTTKGVGVESPEFSCFGHRWTLELFPGGEEGSIDGRVALWLSNETAKAIEVEFKFIIKHPNGSGPDFSRGDDGKISKFTPKGINGDAVRDVWPAIGTNNFARRSTLLGYLVDGTLIVEVHMRTNKPGQQSAPFVPENPTLQNMLKDFGNEESADVKFEVGGTVESAKGRRKRAKSPTTTFHAHHYPLRLNAPALADMCKPGDVSPTTISNVRPEIFKHLLYYCYGGKIDKDDLQSDAKDIIEAADRFGIVSLKLEAEACYVDTVELTLDNIVEIVTYADSKNLALLKEHCMDFLSSANKIEAAEKVSFDDIPSHLMKDLMVALARREGEGSGNGDTLSTMRVSQLRHLAHEKGLSVDGSREMLIDAIKENGEGGETEA</sequence>
<dbReference type="eggNOG" id="KOG1987">
    <property type="taxonomic scope" value="Eukaryota"/>
</dbReference>
<dbReference type="GO" id="GO:0016567">
    <property type="term" value="P:protein ubiquitination"/>
    <property type="evidence" value="ECO:0007669"/>
    <property type="project" value="InterPro"/>
</dbReference>
<dbReference type="Pfam" id="PF00651">
    <property type="entry name" value="BTB"/>
    <property type="match status" value="1"/>
</dbReference>
<evidence type="ECO:0000259" key="1">
    <source>
        <dbReference type="PROSITE" id="PS50144"/>
    </source>
</evidence>
<dbReference type="PROSITE" id="PS50144">
    <property type="entry name" value="MATH"/>
    <property type="match status" value="1"/>
</dbReference>
<organism evidence="3 4">
    <name type="scientific">Thalassiosira oceanica</name>
    <name type="common">Marine diatom</name>
    <dbReference type="NCBI Taxonomy" id="159749"/>
    <lineage>
        <taxon>Eukaryota</taxon>
        <taxon>Sar</taxon>
        <taxon>Stramenopiles</taxon>
        <taxon>Ochrophyta</taxon>
        <taxon>Bacillariophyta</taxon>
        <taxon>Coscinodiscophyceae</taxon>
        <taxon>Thalassiosirophycidae</taxon>
        <taxon>Thalassiosirales</taxon>
        <taxon>Thalassiosiraceae</taxon>
        <taxon>Thalassiosira</taxon>
    </lineage>
</organism>
<name>K0STS2_THAOC</name>
<dbReference type="InterPro" id="IPR008974">
    <property type="entry name" value="TRAF-like"/>
</dbReference>
<protein>
    <recommendedName>
        <fullName evidence="5">SAP domain-containing protein</fullName>
    </recommendedName>
</protein>
<dbReference type="Gene3D" id="3.30.710.10">
    <property type="entry name" value="Potassium Channel Kv1.1, Chain A"/>
    <property type="match status" value="1"/>
</dbReference>
<feature type="domain" description="SAP" evidence="2">
    <location>
        <begin position="370"/>
        <end position="404"/>
    </location>
</feature>
<dbReference type="PANTHER" id="PTHR26379">
    <property type="entry name" value="BTB/POZ AND MATH DOMAIN-CONTAINING PROTEIN 1"/>
    <property type="match status" value="1"/>
</dbReference>
<dbReference type="CDD" id="cd00121">
    <property type="entry name" value="MATH"/>
    <property type="match status" value="1"/>
</dbReference>
<feature type="domain" description="MATH" evidence="1">
    <location>
        <begin position="20"/>
        <end position="154"/>
    </location>
</feature>
<dbReference type="Pfam" id="PF02037">
    <property type="entry name" value="SAP"/>
    <property type="match status" value="1"/>
</dbReference>
<dbReference type="InterPro" id="IPR045005">
    <property type="entry name" value="BPM1-6"/>
</dbReference>
<dbReference type="SUPFAM" id="SSF54695">
    <property type="entry name" value="POZ domain"/>
    <property type="match status" value="1"/>
</dbReference>